<dbReference type="GO" id="GO:0016491">
    <property type="term" value="F:oxidoreductase activity"/>
    <property type="evidence" value="ECO:0007669"/>
    <property type="project" value="UniProtKB-ARBA"/>
</dbReference>
<protein>
    <submittedName>
        <fullName evidence="2">Ornithine cyclodeaminase family protein</fullName>
    </submittedName>
</protein>
<dbReference type="EMBL" id="CP036532">
    <property type="protein sequence ID" value="QBK29644.1"/>
    <property type="molecule type" value="Genomic_DNA"/>
</dbReference>
<dbReference type="AlphaFoldDB" id="A0A4P6UZ96"/>
<dbReference type="GO" id="GO:0005737">
    <property type="term" value="C:cytoplasm"/>
    <property type="evidence" value="ECO:0007669"/>
    <property type="project" value="TreeGrafter"/>
</dbReference>
<dbReference type="Proteomes" id="UP000293719">
    <property type="component" value="Chromosome"/>
</dbReference>
<dbReference type="NCBIfam" id="NF004793">
    <property type="entry name" value="PRK06141.1"/>
    <property type="match status" value="1"/>
</dbReference>
<gene>
    <name evidence="2" type="ORF">E0E05_02935</name>
</gene>
<dbReference type="FunFam" id="3.40.50.720:FF:000311">
    <property type="entry name" value="Ornithine cyclodeaminase"/>
    <property type="match status" value="1"/>
</dbReference>
<sequence length="314" mass="33185">MRIISADDVDAALDFPALTDALAEAFRGGVHAPPRHHHTIANNEADDQTLLLMPAWNDRHMAVKLVAVTPDNGTRGLPAVMASVILMDKTTGEQVALIDGARLTLWRTAAASALAARYLAPAEPDTLLIVGAGALAPFLARAHLSVRPYQHVLVWNRSQEGADRLAAALRDEGHKAEAAATGSLDAVVGAADVISCATLSTEPLIRGEKLRPGTHVDLVGAFTPHMRESDDACVTRATLFVDTYAGALHEGGDLVQPINAGLIERGHVRAELMELTSGDHRGRTSDDEITLFKSTGASLEDLAAASLIAERCGL</sequence>
<evidence type="ECO:0000313" key="2">
    <source>
        <dbReference type="EMBL" id="QBK29644.1"/>
    </source>
</evidence>
<dbReference type="GO" id="GO:0019752">
    <property type="term" value="P:carboxylic acid metabolic process"/>
    <property type="evidence" value="ECO:0007669"/>
    <property type="project" value="UniProtKB-ARBA"/>
</dbReference>
<dbReference type="Pfam" id="PF02423">
    <property type="entry name" value="OCD_Mu_crystall"/>
    <property type="match status" value="1"/>
</dbReference>
<dbReference type="InterPro" id="IPR036291">
    <property type="entry name" value="NAD(P)-bd_dom_sf"/>
</dbReference>
<evidence type="ECO:0000313" key="3">
    <source>
        <dbReference type="Proteomes" id="UP000293719"/>
    </source>
</evidence>
<keyword evidence="3" id="KW-1185">Reference proteome</keyword>
<dbReference type="RefSeq" id="WP_131615359.1">
    <property type="nucleotide sequence ID" value="NZ_CP036532.1"/>
</dbReference>
<dbReference type="PANTHER" id="PTHR13812">
    <property type="entry name" value="KETIMINE REDUCTASE MU-CRYSTALLIN"/>
    <property type="match status" value="1"/>
</dbReference>
<dbReference type="KEGG" id="rpod:E0E05_02935"/>
<dbReference type="InterPro" id="IPR003462">
    <property type="entry name" value="ODC_Mu_crystall"/>
</dbReference>
<proteinExistence type="inferred from homology"/>
<evidence type="ECO:0000256" key="1">
    <source>
        <dbReference type="ARBA" id="ARBA00008903"/>
    </source>
</evidence>
<organism evidence="2 3">
    <name type="scientific">Roseitalea porphyridii</name>
    <dbReference type="NCBI Taxonomy" id="1852022"/>
    <lineage>
        <taxon>Bacteria</taxon>
        <taxon>Pseudomonadati</taxon>
        <taxon>Pseudomonadota</taxon>
        <taxon>Alphaproteobacteria</taxon>
        <taxon>Hyphomicrobiales</taxon>
        <taxon>Ahrensiaceae</taxon>
        <taxon>Roseitalea</taxon>
    </lineage>
</organism>
<dbReference type="Gene3D" id="3.30.1780.10">
    <property type="entry name" value="ornithine cyclodeaminase, domain 1"/>
    <property type="match status" value="1"/>
</dbReference>
<accession>A0A4P6UZ96</accession>
<reference evidence="2 3" key="1">
    <citation type="journal article" date="2017" name="Int. J. Syst. Evol. Microbiol.">
        <title>Roseitalea porphyridii gen. nov., sp. nov., isolated from a red alga, and reclassification of Hoeflea suaedae Chung et al. 2013 as Pseudohoeflea suaedae gen. nov., comb. nov.</title>
        <authorList>
            <person name="Hyeon J.W."/>
            <person name="Jeong S.E."/>
            <person name="Baek K."/>
            <person name="Jeon C.O."/>
        </authorList>
    </citation>
    <scope>NUCLEOTIDE SEQUENCE [LARGE SCALE GENOMIC DNA]</scope>
    <source>
        <strain evidence="2 3">MA7-20</strain>
    </source>
</reference>
<name>A0A4P6UZ96_9HYPH</name>
<dbReference type="OrthoDB" id="9785971at2"/>
<dbReference type="SUPFAM" id="SSF51735">
    <property type="entry name" value="NAD(P)-binding Rossmann-fold domains"/>
    <property type="match status" value="1"/>
</dbReference>
<dbReference type="GeneID" id="90766239"/>
<dbReference type="InterPro" id="IPR023401">
    <property type="entry name" value="ODC_N"/>
</dbReference>
<dbReference type="PIRSF" id="PIRSF001439">
    <property type="entry name" value="CryM"/>
    <property type="match status" value="1"/>
</dbReference>
<dbReference type="Gene3D" id="3.40.50.720">
    <property type="entry name" value="NAD(P)-binding Rossmann-like Domain"/>
    <property type="match status" value="1"/>
</dbReference>
<comment type="similarity">
    <text evidence="1">Belongs to the ornithine cyclodeaminase/mu-crystallin family.</text>
</comment>
<dbReference type="PANTHER" id="PTHR13812:SF19">
    <property type="entry name" value="KETIMINE REDUCTASE MU-CRYSTALLIN"/>
    <property type="match status" value="1"/>
</dbReference>